<dbReference type="EMBL" id="BKCJ010008453">
    <property type="protein sequence ID" value="GEU82297.1"/>
    <property type="molecule type" value="Genomic_DNA"/>
</dbReference>
<reference evidence="1" key="1">
    <citation type="journal article" date="2019" name="Sci. Rep.">
        <title>Draft genome of Tanacetum cinerariifolium, the natural source of mosquito coil.</title>
        <authorList>
            <person name="Yamashiro T."/>
            <person name="Shiraishi A."/>
            <person name="Satake H."/>
            <person name="Nakayama K."/>
        </authorList>
    </citation>
    <scope>NUCLEOTIDE SEQUENCE</scope>
</reference>
<organism evidence="1">
    <name type="scientific">Tanacetum cinerariifolium</name>
    <name type="common">Dalmatian daisy</name>
    <name type="synonym">Chrysanthemum cinerariifolium</name>
    <dbReference type="NCBI Taxonomy" id="118510"/>
    <lineage>
        <taxon>Eukaryota</taxon>
        <taxon>Viridiplantae</taxon>
        <taxon>Streptophyta</taxon>
        <taxon>Embryophyta</taxon>
        <taxon>Tracheophyta</taxon>
        <taxon>Spermatophyta</taxon>
        <taxon>Magnoliopsida</taxon>
        <taxon>eudicotyledons</taxon>
        <taxon>Gunneridae</taxon>
        <taxon>Pentapetalae</taxon>
        <taxon>asterids</taxon>
        <taxon>campanulids</taxon>
        <taxon>Asterales</taxon>
        <taxon>Asteraceae</taxon>
        <taxon>Asteroideae</taxon>
        <taxon>Anthemideae</taxon>
        <taxon>Anthemidinae</taxon>
        <taxon>Tanacetum</taxon>
    </lineage>
</organism>
<sequence length="599" mass="66910">MYDVTKINDPQCKLLLLRAYAGVSKLYLAMRTCSPRVFARAHGSFDVNLCSSLERTVTISGPRFVDWQWWLATLPFSFGGLGVYSTGDVLNYVFLTSRLQTTSLQTRLFQHYDIATFGPTFNNALNAFNVKIETNILSNPSEIVAPKLMKKLADIYFTRGGPNLWVGVDYNDRTYRCVLCYRLGVPLFSVPKSCPACSRVFVSDIYGDHVVSCVGIVGIKDLHNIVHDTLVDICFWSGILAGKEVDIGLGGGRDKPLRPDDMLLYAWDRGLDVCVDLTGSSPLTQTGMIDFAPGRMVIEAAQRKRVKYEAKCADIGYGFLPFSFSCFGELDRNIVTLLKRIRRFSVTQEIGPRVVVHIFNRIGFAIAGGVALWQSQMENHTSDWLRVVLIFGLGQTMNACSKVFTGDIYGDHVVSCASIIGIKHRHNVMRDTLVNICFRPEISAGKEVDIGLDGGCDKPQRPGDMLLYSWDERLDHIVNGSSTRLSVHTSDMVFFPFYFLRLGIREGCGDPNEADPKVLCVTFEDLKNKHSFKPAHSLPHILIHHHHLIASPVVVLNMIGNFTRGTSYGRDGFRAQHLMNSLSGADVAIFNINHKRMMT</sequence>
<dbReference type="AlphaFoldDB" id="A0A6L2NA00"/>
<name>A0A6L2NA00_TANCI</name>
<comment type="caution">
    <text evidence="1">The sequence shown here is derived from an EMBL/GenBank/DDBJ whole genome shotgun (WGS) entry which is preliminary data.</text>
</comment>
<dbReference type="PANTHER" id="PTHR48462">
    <property type="entry name" value="PROTEIN, PUTATIVE-RELATED"/>
    <property type="match status" value="1"/>
</dbReference>
<accession>A0A6L2NA00</accession>
<evidence type="ECO:0000313" key="1">
    <source>
        <dbReference type="EMBL" id="GEU82297.1"/>
    </source>
</evidence>
<proteinExistence type="predicted"/>
<gene>
    <name evidence="1" type="ORF">Tci_054275</name>
</gene>
<dbReference type="PANTHER" id="PTHR48462:SF1">
    <property type="entry name" value="PROTEIN, PUTATIVE-RELATED"/>
    <property type="match status" value="1"/>
</dbReference>
<protein>
    <submittedName>
        <fullName evidence="1">Uncharacterized protein</fullName>
    </submittedName>
</protein>